<dbReference type="RefSeq" id="WP_215241445.1">
    <property type="nucleotide sequence ID" value="NZ_CAJRAF010000002.1"/>
</dbReference>
<name>A0A916JJW3_9BACT</name>
<comment type="caution">
    <text evidence="1">The sequence shown here is derived from an EMBL/GenBank/DDBJ whole genome shotgun (WGS) entry which is preliminary data.</text>
</comment>
<gene>
    <name evidence="1" type="ORF">DYBT9275_05218</name>
</gene>
<evidence type="ECO:0000313" key="2">
    <source>
        <dbReference type="Proteomes" id="UP000680038"/>
    </source>
</evidence>
<evidence type="ECO:0000313" key="1">
    <source>
        <dbReference type="EMBL" id="CAG5012647.1"/>
    </source>
</evidence>
<accession>A0A916JJW3</accession>
<dbReference type="AlphaFoldDB" id="A0A916JJW3"/>
<protein>
    <submittedName>
        <fullName evidence="1">Uncharacterized protein</fullName>
    </submittedName>
</protein>
<organism evidence="1 2">
    <name type="scientific">Dyadobacter helix</name>
    <dbReference type="NCBI Taxonomy" id="2822344"/>
    <lineage>
        <taxon>Bacteria</taxon>
        <taxon>Pseudomonadati</taxon>
        <taxon>Bacteroidota</taxon>
        <taxon>Cytophagia</taxon>
        <taxon>Cytophagales</taxon>
        <taxon>Spirosomataceae</taxon>
        <taxon>Dyadobacter</taxon>
    </lineage>
</organism>
<dbReference type="EMBL" id="CAJRAF010000002">
    <property type="protein sequence ID" value="CAG5012647.1"/>
    <property type="molecule type" value="Genomic_DNA"/>
</dbReference>
<proteinExistence type="predicted"/>
<dbReference type="Proteomes" id="UP000680038">
    <property type="component" value="Unassembled WGS sequence"/>
</dbReference>
<reference evidence="1" key="1">
    <citation type="submission" date="2021-04" db="EMBL/GenBank/DDBJ databases">
        <authorList>
            <person name="Rodrigo-Torres L."/>
            <person name="Arahal R. D."/>
            <person name="Lucena T."/>
        </authorList>
    </citation>
    <scope>NUCLEOTIDE SEQUENCE</scope>
    <source>
        <strain evidence="1">CECT 9275</strain>
    </source>
</reference>
<sequence>MSKLTKYESLEQLKANAKTNTVSADVLRDLQEKFEGLVYFLRGDDVKGKSLATNKSHSLR</sequence>
<keyword evidence="2" id="KW-1185">Reference proteome</keyword>